<dbReference type="GO" id="GO:0004673">
    <property type="term" value="F:protein histidine kinase activity"/>
    <property type="evidence" value="ECO:0007669"/>
    <property type="project" value="UniProtKB-EC"/>
</dbReference>
<dbReference type="SMART" id="SM00448">
    <property type="entry name" value="REC"/>
    <property type="match status" value="1"/>
</dbReference>
<dbReference type="SUPFAM" id="SSF55874">
    <property type="entry name" value="ATPase domain of HSP90 chaperone/DNA topoisomerase II/histidine kinase"/>
    <property type="match status" value="1"/>
</dbReference>
<dbReference type="Gene3D" id="3.40.50.2300">
    <property type="match status" value="1"/>
</dbReference>
<dbReference type="GO" id="GO:0000160">
    <property type="term" value="P:phosphorelay signal transduction system"/>
    <property type="evidence" value="ECO:0007669"/>
    <property type="project" value="InterPro"/>
</dbReference>
<comment type="caution">
    <text evidence="7">The sequence shown here is derived from an EMBL/GenBank/DDBJ whole genome shotgun (WGS) entry which is preliminary data.</text>
</comment>
<dbReference type="PANTHER" id="PTHR45339:SF5">
    <property type="entry name" value="HISTIDINE KINASE"/>
    <property type="match status" value="1"/>
</dbReference>
<dbReference type="SMART" id="SM00387">
    <property type="entry name" value="HATPase_c"/>
    <property type="match status" value="1"/>
</dbReference>
<dbReference type="Gene3D" id="3.30.565.10">
    <property type="entry name" value="Histidine kinase-like ATPase, C-terminal domain"/>
    <property type="match status" value="1"/>
</dbReference>
<dbReference type="FunFam" id="3.30.565.10:FF:000010">
    <property type="entry name" value="Sensor histidine kinase RcsC"/>
    <property type="match status" value="1"/>
</dbReference>
<dbReference type="PROSITE" id="PS50110">
    <property type="entry name" value="RESPONSE_REGULATORY"/>
    <property type="match status" value="1"/>
</dbReference>
<protein>
    <recommendedName>
        <fullName evidence="2">histidine kinase</fullName>
        <ecNumber evidence="2">2.7.13.3</ecNumber>
    </recommendedName>
</protein>
<dbReference type="InterPro" id="IPR001789">
    <property type="entry name" value="Sig_transdc_resp-reg_receiver"/>
</dbReference>
<dbReference type="PANTHER" id="PTHR45339">
    <property type="entry name" value="HYBRID SIGNAL TRANSDUCTION HISTIDINE KINASE J"/>
    <property type="match status" value="1"/>
</dbReference>
<dbReference type="Pfam" id="PF02518">
    <property type="entry name" value="HATPase_c"/>
    <property type="match status" value="1"/>
</dbReference>
<dbReference type="CDD" id="cd16922">
    <property type="entry name" value="HATPase_EvgS-ArcB-TorS-like"/>
    <property type="match status" value="1"/>
</dbReference>
<dbReference type="InterPro" id="IPR011006">
    <property type="entry name" value="CheY-like_superfamily"/>
</dbReference>
<proteinExistence type="predicted"/>
<feature type="domain" description="Histidine kinase" evidence="5">
    <location>
        <begin position="1"/>
        <end position="149"/>
    </location>
</feature>
<keyword evidence="3 4" id="KW-0597">Phosphoprotein</keyword>
<sequence>MEDLFLTLAFQAHEKGLELVMDMSPDMPLLLRGDPARLGQILTNLVGNAIKFTHMGEVVLYIDLTSESDNTAILRFRVKDTGIGIPLDRQEKMFDHFTQVDTSHTRQYGGTGLGLAISKQLSEMMGGEIGLISEEGKGSEFWFTVHLEKQERQDNNNPRQSSELSGMRLLLVDDNDSSRKSFMRQMQSWNMKVSETSNGFDAIRMLYKALADNAPFQIAFIDKDMPGLNGEALGRAIKAETRLTHLKMVVLNCSRAELNFEHFQKIGFNAFLAKPFKRSDLKNTLIKHLS</sequence>
<dbReference type="InterPro" id="IPR003594">
    <property type="entry name" value="HATPase_dom"/>
</dbReference>
<evidence type="ECO:0000259" key="5">
    <source>
        <dbReference type="PROSITE" id="PS50109"/>
    </source>
</evidence>
<dbReference type="InterPro" id="IPR005467">
    <property type="entry name" value="His_kinase_dom"/>
</dbReference>
<feature type="modified residue" description="4-aspartylphosphate" evidence="4">
    <location>
        <position position="222"/>
    </location>
</feature>
<dbReference type="Proteomes" id="UP000189670">
    <property type="component" value="Unassembled WGS sequence"/>
</dbReference>
<dbReference type="SUPFAM" id="SSF52172">
    <property type="entry name" value="CheY-like"/>
    <property type="match status" value="1"/>
</dbReference>
<dbReference type="AlphaFoldDB" id="A0A1V1P274"/>
<evidence type="ECO:0000256" key="1">
    <source>
        <dbReference type="ARBA" id="ARBA00000085"/>
    </source>
</evidence>
<reference evidence="8" key="1">
    <citation type="submission" date="2012-11" db="EMBL/GenBank/DDBJ databases">
        <authorList>
            <person name="Lucero-Rivera Y.E."/>
            <person name="Tovar-Ramirez D."/>
        </authorList>
    </citation>
    <scope>NUCLEOTIDE SEQUENCE [LARGE SCALE GENOMIC DNA]</scope>
    <source>
        <strain evidence="8">Araruama</strain>
    </source>
</reference>
<dbReference type="CDD" id="cd17546">
    <property type="entry name" value="REC_hyHK_CKI1_RcsC-like"/>
    <property type="match status" value="1"/>
</dbReference>
<comment type="catalytic activity">
    <reaction evidence="1">
        <text>ATP + protein L-histidine = ADP + protein N-phospho-L-histidine.</text>
        <dbReference type="EC" id="2.7.13.3"/>
    </reaction>
</comment>
<dbReference type="EMBL" id="ATBP01000796">
    <property type="protein sequence ID" value="ETR68920.1"/>
    <property type="molecule type" value="Genomic_DNA"/>
</dbReference>
<evidence type="ECO:0000259" key="6">
    <source>
        <dbReference type="PROSITE" id="PS50110"/>
    </source>
</evidence>
<evidence type="ECO:0000313" key="8">
    <source>
        <dbReference type="Proteomes" id="UP000189670"/>
    </source>
</evidence>
<dbReference type="InterPro" id="IPR004358">
    <property type="entry name" value="Sig_transdc_His_kin-like_C"/>
</dbReference>
<evidence type="ECO:0000256" key="2">
    <source>
        <dbReference type="ARBA" id="ARBA00012438"/>
    </source>
</evidence>
<dbReference type="InterPro" id="IPR036890">
    <property type="entry name" value="HATPase_C_sf"/>
</dbReference>
<dbReference type="Pfam" id="PF00072">
    <property type="entry name" value="Response_reg"/>
    <property type="match status" value="1"/>
</dbReference>
<gene>
    <name evidence="7" type="ORF">OMM_04276</name>
</gene>
<evidence type="ECO:0000313" key="7">
    <source>
        <dbReference type="EMBL" id="ETR68920.1"/>
    </source>
</evidence>
<feature type="domain" description="Response regulatory" evidence="6">
    <location>
        <begin position="168"/>
        <end position="289"/>
    </location>
</feature>
<evidence type="ECO:0000256" key="3">
    <source>
        <dbReference type="ARBA" id="ARBA00022553"/>
    </source>
</evidence>
<dbReference type="PROSITE" id="PS50109">
    <property type="entry name" value="HIS_KIN"/>
    <property type="match status" value="1"/>
</dbReference>
<accession>A0A1V1P274</accession>
<evidence type="ECO:0000256" key="4">
    <source>
        <dbReference type="PROSITE-ProRule" id="PRU00169"/>
    </source>
</evidence>
<name>A0A1V1P274_9BACT</name>
<organism evidence="7 8">
    <name type="scientific">Candidatus Magnetoglobus multicellularis str. Araruama</name>
    <dbReference type="NCBI Taxonomy" id="890399"/>
    <lineage>
        <taxon>Bacteria</taxon>
        <taxon>Pseudomonadati</taxon>
        <taxon>Thermodesulfobacteriota</taxon>
        <taxon>Desulfobacteria</taxon>
        <taxon>Desulfobacterales</taxon>
        <taxon>Desulfobacteraceae</taxon>
        <taxon>Candidatus Magnetoglobus</taxon>
    </lineage>
</organism>
<dbReference type="PRINTS" id="PR00344">
    <property type="entry name" value="BCTRLSENSOR"/>
</dbReference>
<dbReference type="EC" id="2.7.13.3" evidence="2"/>